<gene>
    <name evidence="6" type="ORF">ALP83_05608</name>
</gene>
<dbReference type="InterPro" id="IPR020845">
    <property type="entry name" value="AMP-binding_CS"/>
</dbReference>
<dbReference type="Pfam" id="PF00668">
    <property type="entry name" value="Condensation"/>
    <property type="match status" value="1"/>
</dbReference>
<evidence type="ECO:0000256" key="2">
    <source>
        <dbReference type="ARBA" id="ARBA00022450"/>
    </source>
</evidence>
<keyword evidence="2" id="KW-0596">Phosphopantetheine</keyword>
<dbReference type="InterPro" id="IPR010071">
    <property type="entry name" value="AA_adenyl_dom"/>
</dbReference>
<dbReference type="FunFam" id="3.40.50.12780:FF:000012">
    <property type="entry name" value="Non-ribosomal peptide synthetase"/>
    <property type="match status" value="1"/>
</dbReference>
<dbReference type="Gene3D" id="3.40.50.980">
    <property type="match status" value="2"/>
</dbReference>
<dbReference type="NCBIfam" id="TIGR01733">
    <property type="entry name" value="AA-adenyl-dom"/>
    <property type="match status" value="1"/>
</dbReference>
<evidence type="ECO:0000313" key="7">
    <source>
        <dbReference type="Proteomes" id="UP000281806"/>
    </source>
</evidence>
<keyword evidence="3" id="KW-0597">Phosphoprotein</keyword>
<reference evidence="6 7" key="1">
    <citation type="submission" date="2018-08" db="EMBL/GenBank/DDBJ databases">
        <title>Recombination of ecologically and evolutionarily significant loci maintains genetic cohesion in the Pseudomonas syringae species complex.</title>
        <authorList>
            <person name="Dillon M."/>
            <person name="Thakur S."/>
            <person name="Almeida R.N.D."/>
            <person name="Weir B.S."/>
            <person name="Guttman D.S."/>
        </authorList>
    </citation>
    <scope>NUCLEOTIDE SEQUENCE [LARGE SCALE GENOMIC DNA]</scope>
    <source>
        <strain evidence="6 7">ICMP 19198</strain>
    </source>
</reference>
<dbReference type="GO" id="GO:0044550">
    <property type="term" value="P:secondary metabolite biosynthetic process"/>
    <property type="evidence" value="ECO:0007669"/>
    <property type="project" value="TreeGrafter"/>
</dbReference>
<evidence type="ECO:0000259" key="5">
    <source>
        <dbReference type="Pfam" id="PF00668"/>
    </source>
</evidence>
<accession>A0A7Z6UIG8</accession>
<evidence type="ECO:0000256" key="3">
    <source>
        <dbReference type="ARBA" id="ARBA00022553"/>
    </source>
</evidence>
<proteinExistence type="predicted"/>
<dbReference type="AlphaFoldDB" id="A0A7Z6UIG8"/>
<name>A0A7Z6UIG8_PSESF</name>
<dbReference type="GO" id="GO:0043041">
    <property type="term" value="P:amino acid activation for nonribosomal peptide biosynthetic process"/>
    <property type="evidence" value="ECO:0007669"/>
    <property type="project" value="TreeGrafter"/>
</dbReference>
<dbReference type="FunFam" id="3.40.50.980:FF:000002">
    <property type="entry name" value="Enterobactin synthetase component F"/>
    <property type="match status" value="1"/>
</dbReference>
<dbReference type="PANTHER" id="PTHR45527:SF1">
    <property type="entry name" value="FATTY ACID SYNTHASE"/>
    <property type="match status" value="1"/>
</dbReference>
<dbReference type="Gene3D" id="3.30.559.30">
    <property type="entry name" value="Nonribosomal peptide synthetase, condensation domain"/>
    <property type="match status" value="1"/>
</dbReference>
<dbReference type="Gene3D" id="3.30.559.10">
    <property type="entry name" value="Chloramphenicol acetyltransferase-like domain"/>
    <property type="match status" value="1"/>
</dbReference>
<comment type="cofactor">
    <cofactor evidence="1">
        <name>pantetheine 4'-phosphate</name>
        <dbReference type="ChEBI" id="CHEBI:47942"/>
    </cofactor>
</comment>
<dbReference type="GO" id="GO:0003824">
    <property type="term" value="F:catalytic activity"/>
    <property type="evidence" value="ECO:0007669"/>
    <property type="project" value="InterPro"/>
</dbReference>
<evidence type="ECO:0000259" key="4">
    <source>
        <dbReference type="Pfam" id="PF00501"/>
    </source>
</evidence>
<feature type="non-terminal residue" evidence="6">
    <location>
        <position position="710"/>
    </location>
</feature>
<comment type="caution">
    <text evidence="6">The sequence shown here is derived from an EMBL/GenBank/DDBJ whole genome shotgun (WGS) entry which is preliminary data.</text>
</comment>
<evidence type="ECO:0000313" key="6">
    <source>
        <dbReference type="EMBL" id="RMR57601.1"/>
    </source>
</evidence>
<dbReference type="RefSeq" id="WP_122258933.1">
    <property type="nucleotide sequence ID" value="NZ_RBRZ01000061.1"/>
</dbReference>
<dbReference type="PANTHER" id="PTHR45527">
    <property type="entry name" value="NONRIBOSOMAL PEPTIDE SYNTHETASE"/>
    <property type="match status" value="1"/>
</dbReference>
<dbReference type="EMBL" id="RBRZ01000061">
    <property type="protein sequence ID" value="RMR57601.1"/>
    <property type="molecule type" value="Genomic_DNA"/>
</dbReference>
<feature type="non-terminal residue" evidence="6">
    <location>
        <position position="1"/>
    </location>
</feature>
<dbReference type="SUPFAM" id="SSF52777">
    <property type="entry name" value="CoA-dependent acyltransferases"/>
    <property type="match status" value="1"/>
</dbReference>
<dbReference type="InterPro" id="IPR000873">
    <property type="entry name" value="AMP-dep_synth/lig_dom"/>
</dbReference>
<organism evidence="6 7">
    <name type="scientific">Pseudomonas syringae pv. actinidiae</name>
    <dbReference type="NCBI Taxonomy" id="103796"/>
    <lineage>
        <taxon>Bacteria</taxon>
        <taxon>Pseudomonadati</taxon>
        <taxon>Pseudomonadota</taxon>
        <taxon>Gammaproteobacteria</taxon>
        <taxon>Pseudomonadales</taxon>
        <taxon>Pseudomonadaceae</taxon>
        <taxon>Pseudomonas</taxon>
        <taxon>Pseudomonas syringae</taxon>
    </lineage>
</organism>
<dbReference type="InterPro" id="IPR001242">
    <property type="entry name" value="Condensation_dom"/>
</dbReference>
<dbReference type="Proteomes" id="UP000281806">
    <property type="component" value="Unassembled WGS sequence"/>
</dbReference>
<dbReference type="Gene3D" id="2.30.38.10">
    <property type="entry name" value="Luciferase, Domain 3"/>
    <property type="match status" value="1"/>
</dbReference>
<dbReference type="FunFam" id="3.30.559.30:FF:000028">
    <property type="entry name" value="Non-ribosomal peptide synthetase OfaC"/>
    <property type="match status" value="1"/>
</dbReference>
<dbReference type="InterPro" id="IPR023213">
    <property type="entry name" value="CAT-like_dom_sf"/>
</dbReference>
<sequence length="710" mass="77357">SLQGQIEQLPAPVPYRNHVAQARLGISQAEHEEFFRDMLGDIDEPTLAYGIQDVQGDGSGIEEVNQLLDSQLSSRIRSIARQLGVSAASLAHLAWAQVAGRVSGREEVVFGTVLMGRMQGGNGADRALGMFINTLPLRISVGSQSALAAVKVTHQRLSALLGHEHASLSLAQRCSGVPSSLPLFSTLLNYRHSNNGAASTDTLSAWQGIQTLSMEERTNYPLCLNVDDLGDDFMLTIQAIQQINAQRIGEYMQVALRSLVEALEHTPHAALNSLPMLPDDERELLLAGFNDTAHPYPRDVLIHQLIEQQVNQRPDACAVRGDSGPLLTYAELNQQANQLAHRLIELGVEPDSRVAVSLRRGAEMVVALLGILKAGGAYVPIDPDLPSARQAYMLSDSAPRAVLTSNDLLADLPDLSVPVLVLDNRDDLAQLAKQPSGNTDAKALGLQPNHLAYVLYTSGSTGTPKGVMNEHLGVVNRLLWARDAYHVDSNDRVLQKTPFGFDVSVWEFFLPLLAGAELVMARPGGHQDPDYLAQVMSDAGITLLHFVPSMLDVFLEHRSTRDFPQLRRVLCSGEALPRALQRRFEQHLKGVELHNLYGPTEAAIDVTAWECRPTDPGESVPIGRPIANIQMHVLDALGQLQPLGVAGELHIGGIGVARGYLNQPQLSAERFIADPFSNDPQARLYKTGDVGRWLTNGALEYLGRNDFQVK</sequence>
<evidence type="ECO:0000256" key="1">
    <source>
        <dbReference type="ARBA" id="ARBA00001957"/>
    </source>
</evidence>
<dbReference type="SUPFAM" id="SSF56801">
    <property type="entry name" value="Acetyl-CoA synthetase-like"/>
    <property type="match status" value="1"/>
</dbReference>
<protein>
    <submittedName>
        <fullName evidence="6">Amino acid adenylation</fullName>
    </submittedName>
</protein>
<dbReference type="GO" id="GO:0031177">
    <property type="term" value="F:phosphopantetheine binding"/>
    <property type="evidence" value="ECO:0007669"/>
    <property type="project" value="TreeGrafter"/>
</dbReference>
<feature type="domain" description="AMP-dependent synthetase/ligase" evidence="4">
    <location>
        <begin position="307"/>
        <end position="661"/>
    </location>
</feature>
<dbReference type="GO" id="GO:0005737">
    <property type="term" value="C:cytoplasm"/>
    <property type="evidence" value="ECO:0007669"/>
    <property type="project" value="TreeGrafter"/>
</dbReference>
<feature type="domain" description="Condensation" evidence="5">
    <location>
        <begin position="15"/>
        <end position="286"/>
    </location>
</feature>
<dbReference type="PROSITE" id="PS00455">
    <property type="entry name" value="AMP_BINDING"/>
    <property type="match status" value="1"/>
</dbReference>
<dbReference type="FunFam" id="2.30.38.10:FF:000001">
    <property type="entry name" value="Non-ribosomal peptide synthetase PvdI"/>
    <property type="match status" value="1"/>
</dbReference>
<dbReference type="Pfam" id="PF00501">
    <property type="entry name" value="AMP-binding"/>
    <property type="match status" value="1"/>
</dbReference>